<name>A0A1Q3CIB2_CEPFO</name>
<sequence length="66" mass="7345">MVVYDVNMEPSSIDSTQDPAADSICLVVFLQGVGIILMDFALDNISAKEKRKKEREPNEGEKESGW</sequence>
<comment type="caution">
    <text evidence="2">The sequence shown here is derived from an EMBL/GenBank/DDBJ whole genome shotgun (WGS) entry which is preliminary data.</text>
</comment>
<dbReference type="EMBL" id="BDDD01002089">
    <property type="protein sequence ID" value="GAV79996.1"/>
    <property type="molecule type" value="Genomic_DNA"/>
</dbReference>
<dbReference type="AlphaFoldDB" id="A0A1Q3CIB2"/>
<dbReference type="InParanoid" id="A0A1Q3CIB2"/>
<feature type="transmembrane region" description="Helical" evidence="1">
    <location>
        <begin position="20"/>
        <end position="42"/>
    </location>
</feature>
<gene>
    <name evidence="2" type="ORF">CFOL_v3_23458</name>
</gene>
<dbReference type="OrthoDB" id="10256333at2759"/>
<reference evidence="3" key="1">
    <citation type="submission" date="2016-04" db="EMBL/GenBank/DDBJ databases">
        <title>Cephalotus genome sequencing.</title>
        <authorList>
            <person name="Fukushima K."/>
            <person name="Hasebe M."/>
            <person name="Fang X."/>
        </authorList>
    </citation>
    <scope>NUCLEOTIDE SEQUENCE [LARGE SCALE GENOMIC DNA]</scope>
    <source>
        <strain evidence="3">cv. St1</strain>
    </source>
</reference>
<organism evidence="2 3">
    <name type="scientific">Cephalotus follicularis</name>
    <name type="common">Albany pitcher plant</name>
    <dbReference type="NCBI Taxonomy" id="3775"/>
    <lineage>
        <taxon>Eukaryota</taxon>
        <taxon>Viridiplantae</taxon>
        <taxon>Streptophyta</taxon>
        <taxon>Embryophyta</taxon>
        <taxon>Tracheophyta</taxon>
        <taxon>Spermatophyta</taxon>
        <taxon>Magnoliopsida</taxon>
        <taxon>eudicotyledons</taxon>
        <taxon>Gunneridae</taxon>
        <taxon>Pentapetalae</taxon>
        <taxon>rosids</taxon>
        <taxon>fabids</taxon>
        <taxon>Oxalidales</taxon>
        <taxon>Cephalotaceae</taxon>
        <taxon>Cephalotus</taxon>
    </lineage>
</organism>
<evidence type="ECO:0000313" key="2">
    <source>
        <dbReference type="EMBL" id="GAV79996.1"/>
    </source>
</evidence>
<keyword evidence="1" id="KW-0812">Transmembrane</keyword>
<dbReference type="Proteomes" id="UP000187406">
    <property type="component" value="Unassembled WGS sequence"/>
</dbReference>
<evidence type="ECO:0000256" key="1">
    <source>
        <dbReference type="SAM" id="Phobius"/>
    </source>
</evidence>
<keyword evidence="3" id="KW-1185">Reference proteome</keyword>
<accession>A0A1Q3CIB2</accession>
<proteinExistence type="predicted"/>
<keyword evidence="1" id="KW-0472">Membrane</keyword>
<protein>
    <submittedName>
        <fullName evidence="2">Uncharacterized protein</fullName>
    </submittedName>
</protein>
<keyword evidence="1" id="KW-1133">Transmembrane helix</keyword>
<evidence type="ECO:0000313" key="3">
    <source>
        <dbReference type="Proteomes" id="UP000187406"/>
    </source>
</evidence>